<proteinExistence type="predicted"/>
<dbReference type="Pfam" id="PF11460">
    <property type="entry name" value="DUF3007"/>
    <property type="match status" value="1"/>
</dbReference>
<protein>
    <submittedName>
        <fullName evidence="2">Uncharacterized protein</fullName>
    </submittedName>
</protein>
<sequence>MAMLAAWTTSSSITISRLPSARCRRSPSQLAGPSQVPVFCSSKLHFSPLGSSAAFSSQSIRKLVREIQSRKKVTPLLSRVAAPRCEEGGETKEKVPFGYTRKDVILIGVGLLVAGYGIKYSLEAFGVDSARAGNAVQLIMVLGLTVGWISSYVFRVSNKDMTYAKQLKDYENKVMQKRLEELPEAELESMLAQIEEEKRILRESRKEMK</sequence>
<dbReference type="PANTHER" id="PTHR35734">
    <property type="entry name" value="OS01G0805200 PROTEIN"/>
    <property type="match status" value="1"/>
</dbReference>
<feature type="transmembrane region" description="Helical" evidence="1">
    <location>
        <begin position="104"/>
        <end position="122"/>
    </location>
</feature>
<comment type="caution">
    <text evidence="2">The sequence shown here is derived from an EMBL/GenBank/DDBJ whole genome shotgun (WGS) entry which is preliminary data.</text>
</comment>
<feature type="transmembrane region" description="Helical" evidence="1">
    <location>
        <begin position="134"/>
        <end position="154"/>
    </location>
</feature>
<dbReference type="EMBL" id="JBHFFA010000002">
    <property type="protein sequence ID" value="KAL2643868.1"/>
    <property type="molecule type" value="Genomic_DNA"/>
</dbReference>
<evidence type="ECO:0000256" key="1">
    <source>
        <dbReference type="SAM" id="Phobius"/>
    </source>
</evidence>
<dbReference type="Proteomes" id="UP001605036">
    <property type="component" value="Unassembled WGS sequence"/>
</dbReference>
<dbReference type="AlphaFoldDB" id="A0ABD1Z835"/>
<gene>
    <name evidence="2" type="ORF">R1flu_011455</name>
</gene>
<organism evidence="2 3">
    <name type="scientific">Riccia fluitans</name>
    <dbReference type="NCBI Taxonomy" id="41844"/>
    <lineage>
        <taxon>Eukaryota</taxon>
        <taxon>Viridiplantae</taxon>
        <taxon>Streptophyta</taxon>
        <taxon>Embryophyta</taxon>
        <taxon>Marchantiophyta</taxon>
        <taxon>Marchantiopsida</taxon>
        <taxon>Marchantiidae</taxon>
        <taxon>Marchantiales</taxon>
        <taxon>Ricciaceae</taxon>
        <taxon>Riccia</taxon>
    </lineage>
</organism>
<keyword evidence="1" id="KW-0472">Membrane</keyword>
<keyword evidence="1" id="KW-0812">Transmembrane</keyword>
<reference evidence="2 3" key="1">
    <citation type="submission" date="2024-09" db="EMBL/GenBank/DDBJ databases">
        <title>Chromosome-scale assembly of Riccia fluitans.</title>
        <authorList>
            <person name="Paukszto L."/>
            <person name="Sawicki J."/>
            <person name="Karawczyk K."/>
            <person name="Piernik-Szablinska J."/>
            <person name="Szczecinska M."/>
            <person name="Mazdziarz M."/>
        </authorList>
    </citation>
    <scope>NUCLEOTIDE SEQUENCE [LARGE SCALE GENOMIC DNA]</scope>
    <source>
        <strain evidence="2">Rf_01</strain>
        <tissue evidence="2">Aerial parts of the thallus</tissue>
    </source>
</reference>
<dbReference type="PANTHER" id="PTHR35734:SF1">
    <property type="entry name" value="OS01G0805200 PROTEIN"/>
    <property type="match status" value="1"/>
</dbReference>
<evidence type="ECO:0000313" key="2">
    <source>
        <dbReference type="EMBL" id="KAL2643868.1"/>
    </source>
</evidence>
<evidence type="ECO:0000313" key="3">
    <source>
        <dbReference type="Proteomes" id="UP001605036"/>
    </source>
</evidence>
<keyword evidence="3" id="KW-1185">Reference proteome</keyword>
<keyword evidence="1" id="KW-1133">Transmembrane helix</keyword>
<dbReference type="InterPro" id="IPR021562">
    <property type="entry name" value="DUF3007"/>
</dbReference>
<name>A0ABD1Z835_9MARC</name>
<accession>A0ABD1Z835</accession>